<keyword evidence="2" id="KW-0812">Transmembrane</keyword>
<dbReference type="EMBL" id="JAAMRF010000001">
    <property type="protein sequence ID" value="MBA1271810.1"/>
    <property type="molecule type" value="Genomic_DNA"/>
</dbReference>
<protein>
    <submittedName>
        <fullName evidence="3">DUF4345 domain-containing protein</fullName>
    </submittedName>
</protein>
<keyword evidence="2" id="KW-0472">Membrane</keyword>
<reference evidence="3 4" key="1">
    <citation type="submission" date="2020-02" db="EMBL/GenBank/DDBJ databases">
        <title>Synteny-based analysis reveals conserved mechanism for high triclosan tolerance in Pseudomonas, as well as instances of horizontal transfer.</title>
        <authorList>
            <person name="Mcfarland A.G."/>
            <person name="Bertucci H.K."/>
            <person name="Litmann E."/>
            <person name="Shen J."/>
            <person name="Huttenhower C."/>
            <person name="Hartmann E.M."/>
        </authorList>
    </citation>
    <scope>NUCLEOTIDE SEQUENCE [LARGE SCALE GENOMIC DNA]</scope>
    <source>
        <strain evidence="3 4">115A1</strain>
    </source>
</reference>
<dbReference type="Proteomes" id="UP000786387">
    <property type="component" value="Unassembled WGS sequence"/>
</dbReference>
<keyword evidence="2" id="KW-1133">Transmembrane helix</keyword>
<feature type="transmembrane region" description="Helical" evidence="2">
    <location>
        <begin position="45"/>
        <end position="63"/>
    </location>
</feature>
<gene>
    <name evidence="3" type="ORF">G7026_00440</name>
</gene>
<keyword evidence="4" id="KW-1185">Reference proteome</keyword>
<accession>A0ABR5YV62</accession>
<proteinExistence type="predicted"/>
<evidence type="ECO:0000256" key="2">
    <source>
        <dbReference type="SAM" id="Phobius"/>
    </source>
</evidence>
<evidence type="ECO:0000313" key="4">
    <source>
        <dbReference type="Proteomes" id="UP000786387"/>
    </source>
</evidence>
<feature type="region of interest" description="Disordered" evidence="1">
    <location>
        <begin position="167"/>
        <end position="198"/>
    </location>
</feature>
<evidence type="ECO:0000313" key="3">
    <source>
        <dbReference type="EMBL" id="MBA1271810.1"/>
    </source>
</evidence>
<evidence type="ECO:0000256" key="1">
    <source>
        <dbReference type="SAM" id="MobiDB-lite"/>
    </source>
</evidence>
<organism evidence="3 4">
    <name type="scientific">Stutzerimonas azotifigens</name>
    <dbReference type="NCBI Taxonomy" id="291995"/>
    <lineage>
        <taxon>Bacteria</taxon>
        <taxon>Pseudomonadati</taxon>
        <taxon>Pseudomonadota</taxon>
        <taxon>Gammaproteobacteria</taxon>
        <taxon>Pseudomonadales</taxon>
        <taxon>Pseudomonadaceae</taxon>
        <taxon>Stutzerimonas</taxon>
    </lineage>
</organism>
<dbReference type="Pfam" id="PF14248">
    <property type="entry name" value="DUF4345"/>
    <property type="match status" value="1"/>
</dbReference>
<feature type="transmembrane region" description="Helical" evidence="2">
    <location>
        <begin position="101"/>
        <end position="123"/>
    </location>
</feature>
<dbReference type="InterPro" id="IPR025597">
    <property type="entry name" value="DUF4345"/>
</dbReference>
<sequence>MRFARIVLVAQAVVMVALSLAYWVRPYEMANLNGMLLMESASVSHMRVYYGGLQLGLALFLLWAVRAPDYARAALVMLVITLLTLAGARLASLWLDGGSLIGFDLVSLVYRLLAAALAGAALLTLRPAAEPETDAAVPAPRRHRFPSEPAPFRVGEGQMFGEGAAIPAEPQPFRVGDPAPLRVDSAEAAPNPPTAGER</sequence>
<comment type="caution">
    <text evidence="3">The sequence shown here is derived from an EMBL/GenBank/DDBJ whole genome shotgun (WGS) entry which is preliminary data.</text>
</comment>
<name>A0ABR5YV62_9GAMM</name>
<dbReference type="RefSeq" id="WP_181068628.1">
    <property type="nucleotide sequence ID" value="NZ_JAAMRF010000001.1"/>
</dbReference>
<feature type="transmembrane region" description="Helical" evidence="2">
    <location>
        <begin position="75"/>
        <end position="95"/>
    </location>
</feature>